<dbReference type="Proteomes" id="UP001652625">
    <property type="component" value="Chromosome 01"/>
</dbReference>
<dbReference type="PROSITE" id="PS50893">
    <property type="entry name" value="ABC_TRANSPORTER_2"/>
    <property type="match status" value="2"/>
</dbReference>
<dbReference type="CDD" id="cd03244">
    <property type="entry name" value="ABCC_MRP_domain2"/>
    <property type="match status" value="1"/>
</dbReference>
<keyword evidence="6" id="KW-0547">Nucleotide-binding</keyword>
<dbReference type="InterPro" id="IPR011527">
    <property type="entry name" value="ABC1_TM_dom"/>
</dbReference>
<name>A0ABM4B4T6_HYDVU</name>
<keyword evidence="7" id="KW-0067">ATP-binding</keyword>
<dbReference type="PANTHER" id="PTHR24223:SF443">
    <property type="entry name" value="MULTIDRUG-RESISTANCE LIKE PROTEIN 1, ISOFORM I"/>
    <property type="match status" value="1"/>
</dbReference>
<dbReference type="PANTHER" id="PTHR24223">
    <property type="entry name" value="ATP-BINDING CASSETTE SUB-FAMILY C"/>
    <property type="match status" value="1"/>
</dbReference>
<reference evidence="15 16" key="1">
    <citation type="submission" date="2025-05" db="UniProtKB">
        <authorList>
            <consortium name="RefSeq"/>
        </authorList>
    </citation>
    <scope>NUCLEOTIDE SEQUENCE [LARGE SCALE GENOMIC DNA]</scope>
</reference>
<dbReference type="SUPFAM" id="SSF90123">
    <property type="entry name" value="ABC transporter transmembrane region"/>
    <property type="match status" value="2"/>
</dbReference>
<dbReference type="RefSeq" id="XP_065643857.1">
    <property type="nucleotide sequence ID" value="XM_065787785.1"/>
</dbReference>
<dbReference type="InterPro" id="IPR027417">
    <property type="entry name" value="P-loop_NTPase"/>
</dbReference>
<dbReference type="SUPFAM" id="SSF50044">
    <property type="entry name" value="SH3-domain"/>
    <property type="match status" value="1"/>
</dbReference>
<dbReference type="Pfam" id="PF00005">
    <property type="entry name" value="ABC_tran"/>
    <property type="match status" value="2"/>
</dbReference>
<dbReference type="PROSITE" id="PS50002">
    <property type="entry name" value="SH3"/>
    <property type="match status" value="1"/>
</dbReference>
<dbReference type="InterPro" id="IPR001452">
    <property type="entry name" value="SH3_domain"/>
</dbReference>
<feature type="transmembrane region" description="Helical" evidence="11">
    <location>
        <begin position="276"/>
        <end position="296"/>
    </location>
</feature>
<keyword evidence="4 11" id="KW-0812">Transmembrane</keyword>
<feature type="transmembrane region" description="Helical" evidence="11">
    <location>
        <begin position="352"/>
        <end position="371"/>
    </location>
</feature>
<keyword evidence="9 11" id="KW-0472">Membrane</keyword>
<dbReference type="Pfam" id="PF00664">
    <property type="entry name" value="ABC_membrane"/>
    <property type="match status" value="2"/>
</dbReference>
<evidence type="ECO:0000313" key="16">
    <source>
        <dbReference type="RefSeq" id="XP_065643856.1"/>
    </source>
</evidence>
<feature type="transmembrane region" description="Helical" evidence="11">
    <location>
        <begin position="377"/>
        <end position="397"/>
    </location>
</feature>
<evidence type="ECO:0000256" key="4">
    <source>
        <dbReference type="ARBA" id="ARBA00022692"/>
    </source>
</evidence>
<evidence type="ECO:0000256" key="5">
    <source>
        <dbReference type="ARBA" id="ARBA00022737"/>
    </source>
</evidence>
<keyword evidence="2 10" id="KW-0728">SH3 domain</keyword>
<evidence type="ECO:0000256" key="1">
    <source>
        <dbReference type="ARBA" id="ARBA00004128"/>
    </source>
</evidence>
<proteinExistence type="predicted"/>
<feature type="transmembrane region" description="Helical" evidence="11">
    <location>
        <begin position="494"/>
        <end position="516"/>
    </location>
</feature>
<feature type="transmembrane region" description="Helical" evidence="11">
    <location>
        <begin position="815"/>
        <end position="832"/>
    </location>
</feature>
<dbReference type="Gene3D" id="3.40.50.300">
    <property type="entry name" value="P-loop containing nucleotide triphosphate hydrolases"/>
    <property type="match status" value="2"/>
</dbReference>
<protein>
    <submittedName>
        <fullName evidence="16 17">Multidrug resistance-associated protein 1-like isoform X1</fullName>
    </submittedName>
</protein>
<dbReference type="InterPro" id="IPR003593">
    <property type="entry name" value="AAA+_ATPase"/>
</dbReference>
<comment type="subcellular location">
    <subcellularLocation>
        <location evidence="1">Vacuole membrane</location>
        <topology evidence="1">Multi-pass membrane protein</topology>
    </subcellularLocation>
</comment>
<evidence type="ECO:0000313" key="17">
    <source>
        <dbReference type="RefSeq" id="XP_065643857.1"/>
    </source>
</evidence>
<sequence length="1472" mass="166784">MVKKRQGSIKNRSPNLCVALYDYDPVINELDHNPNTPEITSQLIFKRGEILRIVSDVLDHWILCKSSVTNKQGYVLSSLLAPLSGAVDSAVCYNKRGKLAKRSRLQHDDMVYFPNFPFSKPKPECPALKANFLSLLFFEWVTRFLIKGFKRPLNDDDIWKLQKQNTSSYVSKKFQVCWDDEIKKYKKSSLKEKVLKGVKISINAQKPEIEALKISSYNYKPSILKALLKTCGKNYLIATPLLKLIYDSSLFIQPWLLGKSIQVIKNKNIGSHWGYLYASLFFVSGLLGSIILHQYIQIAFVTSLRTRSCLLTAIYRKIFVLCNFDRDDFAVGEIINLMTVDTQKCYDLLPSFNMVWSAPFQIIVALIYLYLLMGWSVLAGFGILILFVPITCCFSVYEMKFQVKQMVFKDSRYKLINEIVAGINVLKLYSWENSFIAKVMNFRNDEVKLIKKAMFLQATHSFVLTLVPILVSLSTFTVYVLLGNNLDAEKAFVAVSLFNIMKFPLFSLPLVIANIAQYNVSAKRLSKFLKSDELNPVSVSNDKNITSAVEIHNGTFKWNIQNEPILNNVNLKIPCGSLTAVVGQVGSGKSSLISAILGEIKRVGGDVFVKGSISYVSQQPWIQNKSLRDNILFVSKYKALKYNKIIDACALRADISTLVDEDRTEIGENGINLSGGQKQRISIARAVYHNSDIYIMDDSLSAVDAHVGKHIFDQVIGKKGLLNNKTRLFVTNDLTYLPYVDQIIVLSENKILKCGSYEELINNSANADFYKDLYHGVYNRDQVERTNTVENNESVKDLKVNFEVVRKFTSPISKISHYVLAFTNCALAAFSFDECLKVLQKMKLNINMGNYYDLEKNELYQREASEILKRREKIDFLKDSNRTKVLISDEIFTTGKVNQSVYWTYARCVGILITMIFLCFGLITEGFSLSSRVWLAEWSSDKNVLEKTRNMYLGIYGALGIGQGLSSWLQAYIICFGVTNASKALHYNLLTNVLRCPMIFFETTPMGRIVNRFSKDINLIDESIPKSLKSFVSCLLTLLSTIAIISYTTPIFLAIFFLIGVVYILIQRIYVSTSVQLQRMESIRRSPVYSHFFETVSGVSTIRALKISDEFISENESRIDFNQEVNFQILSLNRWLALRLEICGHVISMFAAMLCILGRENLSPGMVGLSISYALQVTQTLNWLVRLSSELENDIISVERIKEYIDVPTEAAAIVETCRPSQDWPKFGAVAFHNICLRYRCDLDFVLNDISFNVEPSEKIGLVGRTGAGKSSIANALFRITEAASGSILIDNVDISTIGLHDLRSRITIIPQNPILYSGTLRFNIDPFDQFNDEEILRVLDICNLKLCASNLESGLLYEILEGGSNLSVGQRQLICLARAVIRNSKVIVLDEATSSVDHETDSFIQEVIRKEFKSSTVLCIAHRLNTILDYDRIIVLRNGQIIEYDSPKVLFQRQGDFYKMMKDADLSIVID</sequence>
<evidence type="ECO:0000256" key="2">
    <source>
        <dbReference type="ARBA" id="ARBA00022443"/>
    </source>
</evidence>
<keyword evidence="3" id="KW-0813">Transport</keyword>
<feature type="transmembrane region" description="Helical" evidence="11">
    <location>
        <begin position="1051"/>
        <end position="1071"/>
    </location>
</feature>
<dbReference type="InterPro" id="IPR050173">
    <property type="entry name" value="ABC_transporter_C-like"/>
</dbReference>
<gene>
    <name evidence="16 17" type="primary">LOC136075242</name>
</gene>
<evidence type="ECO:0000256" key="11">
    <source>
        <dbReference type="SAM" id="Phobius"/>
    </source>
</evidence>
<dbReference type="GeneID" id="136075242"/>
<dbReference type="RefSeq" id="XP_065643856.1">
    <property type="nucleotide sequence ID" value="XM_065787784.1"/>
</dbReference>
<evidence type="ECO:0000256" key="6">
    <source>
        <dbReference type="ARBA" id="ARBA00022741"/>
    </source>
</evidence>
<dbReference type="InterPro" id="IPR003439">
    <property type="entry name" value="ABC_transporter-like_ATP-bd"/>
</dbReference>
<dbReference type="Gene3D" id="2.30.30.40">
    <property type="entry name" value="SH3 Domains"/>
    <property type="match status" value="1"/>
</dbReference>
<dbReference type="SMART" id="SM00326">
    <property type="entry name" value="SH3"/>
    <property type="match status" value="1"/>
</dbReference>
<evidence type="ECO:0000313" key="15">
    <source>
        <dbReference type="Proteomes" id="UP001652625"/>
    </source>
</evidence>
<dbReference type="Gene3D" id="1.20.1560.10">
    <property type="entry name" value="ABC transporter type 1, transmembrane domain"/>
    <property type="match status" value="2"/>
</dbReference>
<evidence type="ECO:0000256" key="10">
    <source>
        <dbReference type="PROSITE-ProRule" id="PRU00192"/>
    </source>
</evidence>
<evidence type="ECO:0000256" key="3">
    <source>
        <dbReference type="ARBA" id="ARBA00022448"/>
    </source>
</evidence>
<evidence type="ECO:0000259" key="12">
    <source>
        <dbReference type="PROSITE" id="PS50002"/>
    </source>
</evidence>
<evidence type="ECO:0000256" key="7">
    <source>
        <dbReference type="ARBA" id="ARBA00022840"/>
    </source>
</evidence>
<evidence type="ECO:0000256" key="9">
    <source>
        <dbReference type="ARBA" id="ARBA00023136"/>
    </source>
</evidence>
<dbReference type="PROSITE" id="PS50929">
    <property type="entry name" value="ABC_TM1F"/>
    <property type="match status" value="2"/>
</dbReference>
<feature type="transmembrane region" description="Helical" evidence="11">
    <location>
        <begin position="902"/>
        <end position="923"/>
    </location>
</feature>
<accession>A0ABM4B4T6</accession>
<dbReference type="InterPro" id="IPR036640">
    <property type="entry name" value="ABC1_TM_sf"/>
</dbReference>
<evidence type="ECO:0000259" key="13">
    <source>
        <dbReference type="PROSITE" id="PS50893"/>
    </source>
</evidence>
<keyword evidence="15" id="KW-1185">Reference proteome</keyword>
<dbReference type="InterPro" id="IPR017871">
    <property type="entry name" value="ABC_transporter-like_CS"/>
</dbReference>
<feature type="domain" description="ABC transporter" evidence="13">
    <location>
        <begin position="549"/>
        <end position="773"/>
    </location>
</feature>
<feature type="transmembrane region" description="Helical" evidence="11">
    <location>
        <begin position="1136"/>
        <end position="1159"/>
    </location>
</feature>
<feature type="domain" description="SH3" evidence="12">
    <location>
        <begin position="12"/>
        <end position="85"/>
    </location>
</feature>
<feature type="domain" description="ABC transmembrane type-1" evidence="14">
    <location>
        <begin position="241"/>
        <end position="517"/>
    </location>
</feature>
<evidence type="ECO:0000259" key="14">
    <source>
        <dbReference type="PROSITE" id="PS50929"/>
    </source>
</evidence>
<keyword evidence="5" id="KW-0677">Repeat</keyword>
<organism evidence="15 17">
    <name type="scientific">Hydra vulgaris</name>
    <name type="common">Hydra</name>
    <name type="synonym">Hydra attenuata</name>
    <dbReference type="NCBI Taxonomy" id="6087"/>
    <lineage>
        <taxon>Eukaryota</taxon>
        <taxon>Metazoa</taxon>
        <taxon>Cnidaria</taxon>
        <taxon>Hydrozoa</taxon>
        <taxon>Hydroidolina</taxon>
        <taxon>Anthoathecata</taxon>
        <taxon>Aplanulata</taxon>
        <taxon>Hydridae</taxon>
        <taxon>Hydra</taxon>
    </lineage>
</organism>
<dbReference type="CDD" id="cd03250">
    <property type="entry name" value="ABCC_MRP_domain1"/>
    <property type="match status" value="1"/>
</dbReference>
<keyword evidence="8 11" id="KW-1133">Transmembrane helix</keyword>
<dbReference type="SUPFAM" id="SSF52540">
    <property type="entry name" value="P-loop containing nucleoside triphosphate hydrolases"/>
    <property type="match status" value="2"/>
</dbReference>
<dbReference type="SMART" id="SM00382">
    <property type="entry name" value="AAA"/>
    <property type="match status" value="2"/>
</dbReference>
<dbReference type="PROSITE" id="PS00211">
    <property type="entry name" value="ABC_TRANSPORTER_1"/>
    <property type="match status" value="2"/>
</dbReference>
<dbReference type="CDD" id="cd18603">
    <property type="entry name" value="ABC_6TM_MRP1_2_3_6_D2_like"/>
    <property type="match status" value="1"/>
</dbReference>
<dbReference type="InterPro" id="IPR036028">
    <property type="entry name" value="SH3-like_dom_sf"/>
</dbReference>
<feature type="transmembrane region" description="Helical" evidence="11">
    <location>
        <begin position="461"/>
        <end position="482"/>
    </location>
</feature>
<feature type="domain" description="ABC transporter" evidence="13">
    <location>
        <begin position="1230"/>
        <end position="1464"/>
    </location>
</feature>
<dbReference type="CDD" id="cd18595">
    <property type="entry name" value="ABC_6TM_MRP1_2_3_6_D1_like"/>
    <property type="match status" value="1"/>
</dbReference>
<feature type="domain" description="ABC transmembrane type-1" evidence="14">
    <location>
        <begin position="908"/>
        <end position="1193"/>
    </location>
</feature>
<evidence type="ECO:0000256" key="8">
    <source>
        <dbReference type="ARBA" id="ARBA00022989"/>
    </source>
</evidence>